<keyword evidence="2" id="KW-1185">Reference proteome</keyword>
<dbReference type="VEuPathDB" id="VectorBase:GPAI010733"/>
<organism evidence="1 2">
    <name type="scientific">Glossina pallidipes</name>
    <name type="common">Tsetse fly</name>
    <dbReference type="NCBI Taxonomy" id="7398"/>
    <lineage>
        <taxon>Eukaryota</taxon>
        <taxon>Metazoa</taxon>
        <taxon>Ecdysozoa</taxon>
        <taxon>Arthropoda</taxon>
        <taxon>Hexapoda</taxon>
        <taxon>Insecta</taxon>
        <taxon>Pterygota</taxon>
        <taxon>Neoptera</taxon>
        <taxon>Endopterygota</taxon>
        <taxon>Diptera</taxon>
        <taxon>Brachycera</taxon>
        <taxon>Muscomorpha</taxon>
        <taxon>Hippoboscoidea</taxon>
        <taxon>Glossinidae</taxon>
        <taxon>Glossina</taxon>
    </lineage>
</organism>
<name>A0A1A9ZCR5_GLOPL</name>
<evidence type="ECO:0000313" key="2">
    <source>
        <dbReference type="Proteomes" id="UP000092445"/>
    </source>
</evidence>
<dbReference type="AlphaFoldDB" id="A0A1A9ZCR5"/>
<dbReference type="EnsemblMetazoa" id="GPAI010733-RA">
    <property type="protein sequence ID" value="GPAI010733-PA"/>
    <property type="gene ID" value="GPAI010733"/>
</dbReference>
<evidence type="ECO:0000313" key="1">
    <source>
        <dbReference type="EnsemblMetazoa" id="GPAI010733-PA"/>
    </source>
</evidence>
<proteinExistence type="predicted"/>
<sequence>MNMNLFSCLKHVRNSTLEISEKNPHEPTQGSSHFCRIQALVEGHSGLMVHSGLQLGGVPMNECAQEQAGLSPTTLHSELGPHGEGIQGSIGSIGSVLLVSW</sequence>
<protein>
    <submittedName>
        <fullName evidence="1">Uncharacterized protein</fullName>
    </submittedName>
</protein>
<reference evidence="1" key="2">
    <citation type="submission" date="2020-05" db="UniProtKB">
        <authorList>
            <consortium name="EnsemblMetazoa"/>
        </authorList>
    </citation>
    <scope>IDENTIFICATION</scope>
    <source>
        <strain evidence="1">IAEA</strain>
    </source>
</reference>
<accession>A0A1A9ZCR5</accession>
<dbReference type="Proteomes" id="UP000092445">
    <property type="component" value="Unassembled WGS sequence"/>
</dbReference>
<reference evidence="2" key="1">
    <citation type="submission" date="2014-03" db="EMBL/GenBank/DDBJ databases">
        <authorList>
            <person name="Aksoy S."/>
            <person name="Warren W."/>
            <person name="Wilson R.K."/>
        </authorList>
    </citation>
    <scope>NUCLEOTIDE SEQUENCE [LARGE SCALE GENOMIC DNA]</scope>
    <source>
        <strain evidence="2">IAEA</strain>
    </source>
</reference>